<gene>
    <name evidence="1" type="ORF">LZC94_33360</name>
</gene>
<organism evidence="1 2">
    <name type="scientific">Pendulispora albinea</name>
    <dbReference type="NCBI Taxonomy" id="2741071"/>
    <lineage>
        <taxon>Bacteria</taxon>
        <taxon>Pseudomonadati</taxon>
        <taxon>Myxococcota</taxon>
        <taxon>Myxococcia</taxon>
        <taxon>Myxococcales</taxon>
        <taxon>Sorangiineae</taxon>
        <taxon>Pendulisporaceae</taxon>
        <taxon>Pendulispora</taxon>
    </lineage>
</organism>
<sequence>MMRETKPHGAMARPPQPPRQKHELAAALFVVFAGSLALAMPLVREWAGEDRAHDLLHLRVEGASFGGLELEASCSASSSPALRCRVSLRSGLGP</sequence>
<dbReference type="Proteomes" id="UP001370348">
    <property type="component" value="Chromosome"/>
</dbReference>
<evidence type="ECO:0000313" key="2">
    <source>
        <dbReference type="Proteomes" id="UP001370348"/>
    </source>
</evidence>
<keyword evidence="2" id="KW-1185">Reference proteome</keyword>
<dbReference type="EMBL" id="CP089984">
    <property type="protein sequence ID" value="WXB12726.1"/>
    <property type="molecule type" value="Genomic_DNA"/>
</dbReference>
<proteinExistence type="predicted"/>
<reference evidence="1 2" key="1">
    <citation type="submission" date="2021-12" db="EMBL/GenBank/DDBJ databases">
        <title>Discovery of the Pendulisporaceae a myxobacterial family with distinct sporulation behavior and unique specialized metabolism.</title>
        <authorList>
            <person name="Garcia R."/>
            <person name="Popoff A."/>
            <person name="Bader C.D."/>
            <person name="Loehr J."/>
            <person name="Walesch S."/>
            <person name="Walt C."/>
            <person name="Boldt J."/>
            <person name="Bunk B."/>
            <person name="Haeckl F.J.F.P.J."/>
            <person name="Gunesch A.P."/>
            <person name="Birkelbach J."/>
            <person name="Nuebel U."/>
            <person name="Pietschmann T."/>
            <person name="Bach T."/>
            <person name="Mueller R."/>
        </authorList>
    </citation>
    <scope>NUCLEOTIDE SEQUENCE [LARGE SCALE GENOMIC DNA]</scope>
    <source>
        <strain evidence="1 2">MSr11954</strain>
    </source>
</reference>
<protein>
    <submittedName>
        <fullName evidence="1">Uncharacterized protein</fullName>
    </submittedName>
</protein>
<accession>A0ABZ2LPA2</accession>
<evidence type="ECO:0000313" key="1">
    <source>
        <dbReference type="EMBL" id="WXB12726.1"/>
    </source>
</evidence>
<dbReference type="RefSeq" id="WP_394822347.1">
    <property type="nucleotide sequence ID" value="NZ_CP089984.1"/>
</dbReference>
<name>A0ABZ2LPA2_9BACT</name>